<protein>
    <submittedName>
        <fullName evidence="1">Uncharacterized protein</fullName>
    </submittedName>
</protein>
<comment type="caution">
    <text evidence="1">The sequence shown here is derived from an EMBL/GenBank/DDBJ whole genome shotgun (WGS) entry which is preliminary data.</text>
</comment>
<evidence type="ECO:0000313" key="2">
    <source>
        <dbReference type="Proteomes" id="UP000314294"/>
    </source>
</evidence>
<sequence>MKPIHTGTHVKIGKVTHWSSTAGARRSSARRAHCTGPYRTAMRANTSLIQLKCVLQPTGALQYEGISRVAVALTVHLNATESTLLPHLYVHSVPAFVLTLDHFWDEGLASRGASNTLELRH</sequence>
<dbReference type="Proteomes" id="UP000314294">
    <property type="component" value="Unassembled WGS sequence"/>
</dbReference>
<proteinExistence type="predicted"/>
<reference evidence="1 2" key="1">
    <citation type="submission" date="2019-03" db="EMBL/GenBank/DDBJ databases">
        <title>First draft genome of Liparis tanakae, snailfish: a comprehensive survey of snailfish specific genes.</title>
        <authorList>
            <person name="Kim W."/>
            <person name="Song I."/>
            <person name="Jeong J.-H."/>
            <person name="Kim D."/>
            <person name="Kim S."/>
            <person name="Ryu S."/>
            <person name="Song J.Y."/>
            <person name="Lee S.K."/>
        </authorList>
    </citation>
    <scope>NUCLEOTIDE SEQUENCE [LARGE SCALE GENOMIC DNA]</scope>
    <source>
        <tissue evidence="1">Muscle</tissue>
    </source>
</reference>
<evidence type="ECO:0000313" key="1">
    <source>
        <dbReference type="EMBL" id="TNN80692.1"/>
    </source>
</evidence>
<dbReference type="AlphaFoldDB" id="A0A4Z2ITQ9"/>
<keyword evidence="2" id="KW-1185">Reference proteome</keyword>
<dbReference type="EMBL" id="SRLO01000052">
    <property type="protein sequence ID" value="TNN80692.1"/>
    <property type="molecule type" value="Genomic_DNA"/>
</dbReference>
<organism evidence="1 2">
    <name type="scientific">Liparis tanakae</name>
    <name type="common">Tanaka's snailfish</name>
    <dbReference type="NCBI Taxonomy" id="230148"/>
    <lineage>
        <taxon>Eukaryota</taxon>
        <taxon>Metazoa</taxon>
        <taxon>Chordata</taxon>
        <taxon>Craniata</taxon>
        <taxon>Vertebrata</taxon>
        <taxon>Euteleostomi</taxon>
        <taxon>Actinopterygii</taxon>
        <taxon>Neopterygii</taxon>
        <taxon>Teleostei</taxon>
        <taxon>Neoteleostei</taxon>
        <taxon>Acanthomorphata</taxon>
        <taxon>Eupercaria</taxon>
        <taxon>Perciformes</taxon>
        <taxon>Cottioidei</taxon>
        <taxon>Cottales</taxon>
        <taxon>Liparidae</taxon>
        <taxon>Liparis</taxon>
    </lineage>
</organism>
<name>A0A4Z2ITQ9_9TELE</name>
<gene>
    <name evidence="1" type="ORF">EYF80_009043</name>
</gene>
<accession>A0A4Z2ITQ9</accession>